<keyword evidence="2" id="KW-1185">Reference proteome</keyword>
<accession>A0A0M1P3X4</accession>
<proteinExistence type="predicted"/>
<gene>
    <name evidence="1" type="ORF">AM231_08475</name>
</gene>
<dbReference type="OrthoDB" id="2632052at2"/>
<comment type="caution">
    <text evidence="1">The sequence shown here is derived from an EMBL/GenBank/DDBJ whole genome shotgun (WGS) entry which is preliminary data.</text>
</comment>
<reference evidence="2" key="1">
    <citation type="submission" date="2015-08" db="EMBL/GenBank/DDBJ databases">
        <title>Genome sequencing project for genomic taxonomy and phylogenomics of Bacillus-like bacteria.</title>
        <authorList>
            <person name="Liu B."/>
            <person name="Wang J."/>
            <person name="Zhu Y."/>
            <person name="Liu G."/>
            <person name="Chen Q."/>
            <person name="Chen Z."/>
            <person name="Lan J."/>
            <person name="Che J."/>
            <person name="Ge C."/>
            <person name="Shi H."/>
            <person name="Pan Z."/>
            <person name="Liu X."/>
        </authorList>
    </citation>
    <scope>NUCLEOTIDE SEQUENCE [LARGE SCALE GENOMIC DNA]</scope>
    <source>
        <strain evidence="2">FJAT-22460</strain>
    </source>
</reference>
<dbReference type="Proteomes" id="UP000036932">
    <property type="component" value="Unassembled WGS sequence"/>
</dbReference>
<organism evidence="1 2">
    <name type="scientific">Paenibacillus solani</name>
    <dbReference type="NCBI Taxonomy" id="1705565"/>
    <lineage>
        <taxon>Bacteria</taxon>
        <taxon>Bacillati</taxon>
        <taxon>Bacillota</taxon>
        <taxon>Bacilli</taxon>
        <taxon>Bacillales</taxon>
        <taxon>Paenibacillaceae</taxon>
        <taxon>Paenibacillus</taxon>
    </lineage>
</organism>
<dbReference type="PATRIC" id="fig|1705565.3.peg.3637"/>
<sequence length="98" mass="11250">MDQLQLLLNQAHGWAVKHLLRGLQQLTLEDLDELERIAGEASQLQLAFMSELLEHFIKEARQVVLGGDQEEAMLFHYARLVQYVEQSGILKDEAYENA</sequence>
<evidence type="ECO:0000313" key="2">
    <source>
        <dbReference type="Proteomes" id="UP000036932"/>
    </source>
</evidence>
<evidence type="ECO:0000313" key="1">
    <source>
        <dbReference type="EMBL" id="KOR89191.1"/>
    </source>
</evidence>
<protein>
    <submittedName>
        <fullName evidence="1">Uncharacterized protein</fullName>
    </submittedName>
</protein>
<dbReference type="AlphaFoldDB" id="A0A0M1P3X4"/>
<dbReference type="RefSeq" id="WP_054402236.1">
    <property type="nucleotide sequence ID" value="NZ_LIUT01000001.1"/>
</dbReference>
<name>A0A0M1P3X4_9BACL</name>
<dbReference type="EMBL" id="LIUT01000001">
    <property type="protein sequence ID" value="KOR89191.1"/>
    <property type="molecule type" value="Genomic_DNA"/>
</dbReference>